<dbReference type="SUPFAM" id="SSF46689">
    <property type="entry name" value="Homeodomain-like"/>
    <property type="match status" value="2"/>
</dbReference>
<dbReference type="InterPro" id="IPR009057">
    <property type="entry name" value="Homeodomain-like_sf"/>
</dbReference>
<dbReference type="OrthoDB" id="5950222at2759"/>
<dbReference type="PANTHER" id="PTHR45938:SF11">
    <property type="entry name" value="WAP, KAZAL, IMMUNOGLOBULIN, KUNITZ AND NTR DOMAIN-CONTAINING PROTEIN 2-LIKE"/>
    <property type="match status" value="1"/>
</dbReference>
<dbReference type="PROSITE" id="PS50090">
    <property type="entry name" value="MYB_LIKE"/>
    <property type="match status" value="1"/>
</dbReference>
<feature type="domain" description="BPTI/Kunitz inhibitor" evidence="23">
    <location>
        <begin position="1896"/>
        <end position="1946"/>
    </location>
</feature>
<dbReference type="PROSITE" id="PS50279">
    <property type="entry name" value="BPTI_KUNITZ_2"/>
    <property type="match status" value="10"/>
</dbReference>
<feature type="domain" description="BPTI/Kunitz inhibitor" evidence="23">
    <location>
        <begin position="1646"/>
        <end position="1696"/>
    </location>
</feature>
<evidence type="ECO:0000259" key="21">
    <source>
        <dbReference type="PROSITE" id="PS50090"/>
    </source>
</evidence>
<keyword evidence="11" id="KW-0084">Basement membrane</keyword>
<dbReference type="SMART" id="SM00131">
    <property type="entry name" value="KU"/>
    <property type="match status" value="10"/>
</dbReference>
<dbReference type="GO" id="GO:0006355">
    <property type="term" value="P:regulation of DNA-templated transcription"/>
    <property type="evidence" value="ECO:0007669"/>
    <property type="project" value="UniProtKB-ARBA"/>
</dbReference>
<keyword evidence="4" id="KW-0964">Secreted</keyword>
<dbReference type="SUPFAM" id="SSF57362">
    <property type="entry name" value="BPTI-like"/>
    <property type="match status" value="10"/>
</dbReference>
<keyword evidence="5" id="KW-0646">Protease inhibitor</keyword>
<keyword evidence="16" id="KW-0804">Transcription</keyword>
<keyword evidence="17" id="KW-0539">Nucleus</keyword>
<dbReference type="PROSITE" id="PS51294">
    <property type="entry name" value="HTH_MYB"/>
    <property type="match status" value="1"/>
</dbReference>
<dbReference type="GO" id="GO:0048019">
    <property type="term" value="F:receptor antagonist activity"/>
    <property type="evidence" value="ECO:0007669"/>
    <property type="project" value="TreeGrafter"/>
</dbReference>
<keyword evidence="9 19" id="KW-0863">Zinc-finger</keyword>
<feature type="domain" description="BPTI/Kunitz inhibitor" evidence="23">
    <location>
        <begin position="1965"/>
        <end position="2015"/>
    </location>
</feature>
<evidence type="ECO:0000313" key="27">
    <source>
        <dbReference type="Proteomes" id="UP000759131"/>
    </source>
</evidence>
<dbReference type="PANTHER" id="PTHR45938">
    <property type="entry name" value="ACP24A4-RELATED"/>
    <property type="match status" value="1"/>
</dbReference>
<evidence type="ECO:0000256" key="5">
    <source>
        <dbReference type="ARBA" id="ARBA00022690"/>
    </source>
</evidence>
<evidence type="ECO:0008006" key="28">
    <source>
        <dbReference type="Google" id="ProtNLM"/>
    </source>
</evidence>
<keyword evidence="15" id="KW-1015">Disulfide bond</keyword>
<dbReference type="SUPFAM" id="SSF82895">
    <property type="entry name" value="TSP-1 type 1 repeat"/>
    <property type="match status" value="4"/>
</dbReference>
<dbReference type="InterPro" id="IPR010294">
    <property type="entry name" value="ADAMTS_spacer1"/>
</dbReference>
<dbReference type="InterPro" id="IPR027486">
    <property type="entry name" value="Ribosomal_uS10_dom"/>
</dbReference>
<dbReference type="EMBL" id="CAJPIZ010000028">
    <property type="protein sequence ID" value="CAG2100114.1"/>
    <property type="molecule type" value="Genomic_DNA"/>
</dbReference>
<dbReference type="Pfam" id="PF05986">
    <property type="entry name" value="ADAMTS_spacer1"/>
    <property type="match status" value="1"/>
</dbReference>
<accession>A0A7R9KCH5</accession>
<evidence type="ECO:0000256" key="10">
    <source>
        <dbReference type="ARBA" id="ARBA00022833"/>
    </source>
</evidence>
<dbReference type="GO" id="GO:0005840">
    <property type="term" value="C:ribosome"/>
    <property type="evidence" value="ECO:0007669"/>
    <property type="project" value="UniProtKB-KW"/>
</dbReference>
<evidence type="ECO:0000256" key="2">
    <source>
        <dbReference type="ARBA" id="ARBA00004302"/>
    </source>
</evidence>
<keyword evidence="27" id="KW-1185">Reference proteome</keyword>
<evidence type="ECO:0000256" key="17">
    <source>
        <dbReference type="ARBA" id="ARBA00023242"/>
    </source>
</evidence>
<evidence type="ECO:0000256" key="13">
    <source>
        <dbReference type="ARBA" id="ARBA00022980"/>
    </source>
</evidence>
<dbReference type="CDD" id="cd02335">
    <property type="entry name" value="ZZ_ADA2"/>
    <property type="match status" value="1"/>
</dbReference>
<feature type="domain" description="SANT" evidence="24">
    <location>
        <begin position="233"/>
        <end position="283"/>
    </location>
</feature>
<dbReference type="FunFam" id="3.30.60.90:FF:000008">
    <property type="entry name" value="Transcriptional adapter 2"/>
    <property type="match status" value="1"/>
</dbReference>
<organism evidence="26">
    <name type="scientific">Medioppia subpectinata</name>
    <dbReference type="NCBI Taxonomy" id="1979941"/>
    <lineage>
        <taxon>Eukaryota</taxon>
        <taxon>Metazoa</taxon>
        <taxon>Ecdysozoa</taxon>
        <taxon>Arthropoda</taxon>
        <taxon>Chelicerata</taxon>
        <taxon>Arachnida</taxon>
        <taxon>Acari</taxon>
        <taxon>Acariformes</taxon>
        <taxon>Sarcoptiformes</taxon>
        <taxon>Oribatida</taxon>
        <taxon>Brachypylina</taxon>
        <taxon>Oppioidea</taxon>
        <taxon>Oppiidae</taxon>
        <taxon>Medioppia</taxon>
    </lineage>
</organism>
<evidence type="ECO:0000259" key="24">
    <source>
        <dbReference type="PROSITE" id="PS51293"/>
    </source>
</evidence>
<dbReference type="PROSITE" id="PS50092">
    <property type="entry name" value="TSP1"/>
    <property type="match status" value="5"/>
</dbReference>
<dbReference type="GO" id="GO:0050431">
    <property type="term" value="F:transforming growth factor beta binding"/>
    <property type="evidence" value="ECO:0007669"/>
    <property type="project" value="TreeGrafter"/>
</dbReference>
<evidence type="ECO:0000256" key="18">
    <source>
        <dbReference type="ARBA" id="ARBA00023274"/>
    </source>
</evidence>
<dbReference type="SUPFAM" id="SSF54999">
    <property type="entry name" value="Ribosomal protein S10"/>
    <property type="match status" value="1"/>
</dbReference>
<evidence type="ECO:0000313" key="26">
    <source>
        <dbReference type="EMBL" id="CAD7619684.1"/>
    </source>
</evidence>
<dbReference type="Pfam" id="PF19030">
    <property type="entry name" value="TSP1_ADAMTS"/>
    <property type="match status" value="5"/>
</dbReference>
<dbReference type="SUPFAM" id="SSF57850">
    <property type="entry name" value="RING/U-box"/>
    <property type="match status" value="1"/>
</dbReference>
<protein>
    <recommendedName>
        <fullName evidence="28">Papilin</fullName>
    </recommendedName>
</protein>
<dbReference type="Gene3D" id="4.10.410.10">
    <property type="entry name" value="Pancreatic trypsin inhibitor Kunitz domain"/>
    <property type="match status" value="10"/>
</dbReference>
<keyword evidence="3" id="KW-0217">Developmental protein</keyword>
<keyword evidence="13" id="KW-0689">Ribosomal protein</keyword>
<feature type="region of interest" description="Disordered" evidence="20">
    <location>
        <begin position="541"/>
        <end position="562"/>
    </location>
</feature>
<dbReference type="Gene3D" id="3.30.70.600">
    <property type="entry name" value="Ribosomal protein S10 domain"/>
    <property type="match status" value="1"/>
</dbReference>
<evidence type="ECO:0000259" key="23">
    <source>
        <dbReference type="PROSITE" id="PS50279"/>
    </source>
</evidence>
<feature type="domain" description="BPTI/Kunitz inhibitor" evidence="23">
    <location>
        <begin position="1587"/>
        <end position="1637"/>
    </location>
</feature>
<dbReference type="GO" id="GO:0005634">
    <property type="term" value="C:nucleus"/>
    <property type="evidence" value="ECO:0007669"/>
    <property type="project" value="UniProtKB-SubCell"/>
</dbReference>
<dbReference type="FunFam" id="2.20.100.10:FF:000005">
    <property type="entry name" value="ADAM metallopeptidase with thrombospondin type 1 motif 9"/>
    <property type="match status" value="1"/>
</dbReference>
<dbReference type="InterPro" id="IPR002223">
    <property type="entry name" value="Kunitz_BPTI"/>
</dbReference>
<feature type="domain" description="BPTI/Kunitz inhibitor" evidence="23">
    <location>
        <begin position="1468"/>
        <end position="1518"/>
    </location>
</feature>
<dbReference type="InterPro" id="IPR020901">
    <property type="entry name" value="Prtase_inh_Kunz-CS"/>
</dbReference>
<feature type="compositionally biased region" description="Polar residues" evidence="20">
    <location>
        <begin position="547"/>
        <end position="562"/>
    </location>
</feature>
<dbReference type="PROSITE" id="PS51293">
    <property type="entry name" value="SANT"/>
    <property type="match status" value="1"/>
</dbReference>
<dbReference type="SMART" id="SM00291">
    <property type="entry name" value="ZnF_ZZ"/>
    <property type="match status" value="1"/>
</dbReference>
<evidence type="ECO:0000256" key="16">
    <source>
        <dbReference type="ARBA" id="ARBA00023163"/>
    </source>
</evidence>
<evidence type="ECO:0000256" key="19">
    <source>
        <dbReference type="PROSITE-ProRule" id="PRU00228"/>
    </source>
</evidence>
<dbReference type="Pfam" id="PF00338">
    <property type="entry name" value="Ribosomal_S10"/>
    <property type="match status" value="1"/>
</dbReference>
<dbReference type="Proteomes" id="UP000759131">
    <property type="component" value="Unassembled WGS sequence"/>
</dbReference>
<dbReference type="GO" id="GO:0008270">
    <property type="term" value="F:zinc ion binding"/>
    <property type="evidence" value="ECO:0007669"/>
    <property type="project" value="UniProtKB-KW"/>
</dbReference>
<dbReference type="CDD" id="cd00109">
    <property type="entry name" value="Kunitz-type"/>
    <property type="match status" value="8"/>
</dbReference>
<keyword evidence="6" id="KW-0479">Metal-binding</keyword>
<dbReference type="Pfam" id="PF25299">
    <property type="entry name" value="ZZ_ADA2"/>
    <property type="match status" value="1"/>
</dbReference>
<dbReference type="SMART" id="SM01403">
    <property type="entry name" value="Ribosomal_S10"/>
    <property type="match status" value="1"/>
</dbReference>
<dbReference type="PROSITE" id="PS00280">
    <property type="entry name" value="BPTI_KUNITZ_1"/>
    <property type="match status" value="7"/>
</dbReference>
<evidence type="ECO:0000256" key="9">
    <source>
        <dbReference type="ARBA" id="ARBA00022771"/>
    </source>
</evidence>
<dbReference type="InterPro" id="IPR043145">
    <property type="entry name" value="Znf_ZZ_sf"/>
</dbReference>
<evidence type="ECO:0000256" key="12">
    <source>
        <dbReference type="ARBA" id="ARBA00022900"/>
    </source>
</evidence>
<feature type="domain" description="HTH myb-type" evidence="25">
    <location>
        <begin position="238"/>
        <end position="283"/>
    </location>
</feature>
<evidence type="ECO:0000256" key="7">
    <source>
        <dbReference type="ARBA" id="ARBA00022729"/>
    </source>
</evidence>
<keyword evidence="18" id="KW-0687">Ribonucleoprotein</keyword>
<dbReference type="Pfam" id="PF24533">
    <property type="entry name" value="Tri-helical_Ada2b_C"/>
    <property type="match status" value="1"/>
</dbReference>
<reference evidence="26" key="1">
    <citation type="submission" date="2020-11" db="EMBL/GenBank/DDBJ databases">
        <authorList>
            <person name="Tran Van P."/>
        </authorList>
    </citation>
    <scope>NUCLEOTIDE SEQUENCE</scope>
</reference>
<dbReference type="FunFam" id="2.60.120.830:FF:000001">
    <property type="entry name" value="A disintegrin and metalloproteinase with thrombospondin motifs 1"/>
    <property type="match status" value="1"/>
</dbReference>
<keyword evidence="7" id="KW-0732">Signal</keyword>
<keyword evidence="12" id="KW-0722">Serine protease inhibitor</keyword>
<dbReference type="Gene3D" id="1.10.10.60">
    <property type="entry name" value="Homeodomain-like"/>
    <property type="match status" value="1"/>
</dbReference>
<dbReference type="InterPro" id="IPR017930">
    <property type="entry name" value="Myb_dom"/>
</dbReference>
<dbReference type="InterPro" id="IPR036383">
    <property type="entry name" value="TSP1_rpt_sf"/>
</dbReference>
<feature type="region of interest" description="Disordered" evidence="20">
    <location>
        <begin position="408"/>
        <end position="444"/>
    </location>
</feature>
<dbReference type="Gene3D" id="1.10.10.10">
    <property type="entry name" value="Winged helix-like DNA-binding domain superfamily/Winged helix DNA-binding domain"/>
    <property type="match status" value="1"/>
</dbReference>
<dbReference type="CDD" id="cd22639">
    <property type="entry name" value="Kunitz_papilin_lacunin-like"/>
    <property type="match status" value="1"/>
</dbReference>
<evidence type="ECO:0000256" key="8">
    <source>
        <dbReference type="ARBA" id="ARBA00022737"/>
    </source>
</evidence>
<evidence type="ECO:0000256" key="1">
    <source>
        <dbReference type="ARBA" id="ARBA00004123"/>
    </source>
</evidence>
<dbReference type="InterPro" id="IPR036838">
    <property type="entry name" value="Ribosomal_uS10_dom_sf"/>
</dbReference>
<dbReference type="GO" id="GO:0005615">
    <property type="term" value="C:extracellular space"/>
    <property type="evidence" value="ECO:0007669"/>
    <property type="project" value="TreeGrafter"/>
</dbReference>
<feature type="domain" description="Myb-like" evidence="21">
    <location>
        <begin position="233"/>
        <end position="279"/>
    </location>
</feature>
<proteinExistence type="predicted"/>
<dbReference type="Gene3D" id="2.60.120.830">
    <property type="match status" value="1"/>
</dbReference>
<evidence type="ECO:0000256" key="15">
    <source>
        <dbReference type="ARBA" id="ARBA00023157"/>
    </source>
</evidence>
<dbReference type="InterPro" id="IPR000884">
    <property type="entry name" value="TSP1_rpt"/>
</dbReference>
<comment type="subcellular location">
    <subcellularLocation>
        <location evidence="1">Nucleus</location>
    </subcellularLocation>
    <subcellularLocation>
        <location evidence="2">Secreted</location>
        <location evidence="2">Extracellular space</location>
        <location evidence="2">Extracellular matrix</location>
        <location evidence="2">Basement membrane</location>
    </subcellularLocation>
</comment>
<dbReference type="GO" id="GO:0005604">
    <property type="term" value="C:basement membrane"/>
    <property type="evidence" value="ECO:0007669"/>
    <property type="project" value="UniProtKB-SubCell"/>
</dbReference>
<dbReference type="PRINTS" id="PR00759">
    <property type="entry name" value="BASICPTASE"/>
</dbReference>
<dbReference type="GO" id="GO:0070461">
    <property type="term" value="C:SAGA-type complex"/>
    <property type="evidence" value="ECO:0007669"/>
    <property type="project" value="UniProtKB-ARBA"/>
</dbReference>
<dbReference type="InterPro" id="IPR001005">
    <property type="entry name" value="SANT/Myb"/>
</dbReference>
<sequence length="2145" mass="240642">MNFHNLIQRQYTLKHVISWPQTYTCLSRLSSHLSTNFTENQTSSEVTTTQRSIPDKLYKTIEIEARSADREVLNSYETFVKLAANGLDVSISRTWEPFRKIIRRTLLRSAFVKKKYRVQYEFRTYFRSIEFQHLTASTADTLLEYIERNLPEGVALKVYKTSIESLPEHISKYHCNYCDEDITDIRVKCSECQDFDLCLECFSCGAEIGSHRSRHSYQLIDCGTFPIFTTAHKWRALDEIALLEAIEQYGFGNWTAIADSVGIDDVTADDAKEHYTNYYVLGSVGRAVWNQMNTDSSETMRDHTCPNDGPLSPGLTTPLPAITEVNRQEEDSLGYLPKRDDFEREYDNESESLVSTLSVNAEDDEIEINLKLAHISMYQKRLRERINRKVMTREYGLVSHFFKNHHSFKDLNQSTPQKSTNGVNKKSSKQISPQESDAHLKSPFDDKYKPFLRFQSLEESRELFQNIQREKELKSKIKELMRYRKNGLKRMSELSAFESARNKRQKRKENKKKSILSAAASIGSAHKRLLGTATKMAAKTGSEITKDQNSTVSQTTKKGTKVSSELTPKIVNKIKNDFDISSLPGCRLLSDREKKLCSSVRLRPSQYITLKTLILKDHNQRGTTGSSSKSSLENIDKSLRRKYFGCDTSVDNCGVCGGNGSTCRRIEGVFDLDKLRVGYNDILLIPSGATNIQIGERFATNNYLAVRNINGQYYLNGNWRIQIPKTYVFGGTTFQYYSRRARFGVQSPEGLRATGPTTEPLVVVLLYREPNRGIDFSFTIPADVQTLAQHSIYSWISSEFSQCSKTCGTGLQTRNVQCVRVLDHYPVSESLCYAITRPEDRMTCNTEPCASWEVSQWTECLCHYGVQHRQVYCQSSSSRNGILDERDCLQLNQPKPSSLQKCIRDKECPVWTAGVWQKASLRPIDTQECNEIPCDGVEWFASDWTSCEKQCGPSIQTRKVICGDESGAVFASKACDANKPPETTQLCQESAPCSPLWFTSEWSNCSVECGEGLQTRHVFCGHLNDKSEIVVDKEEECISEKPQNVSICKLSDCEGIWFSAPYESCTVPCSGGQMSRKVLCFNGSKELISDESCDTTLKPLTKEDCNVFECDEDQLLGIGGCKDTKTGCCPDGITPAGDSFADCPPINVTDGCNATQYGCCKDLETAPFGPFEKGCPVVCNFTRFGCCPDGISAAKSFTFEECPQPIPETTTVTTIMTTTEVSTTTTTTTKKEPTRATLVGQFLIPLECEDGSGDGEGSGELCSNNIVTESDTSVKTEGSGEPVEDITNCTDGTCVPDITTQSLDCNATEFGCCPTGKKAATGPRYYGCTCEDYPHGCCQDKYTPARGPEYDGCICSRMLYGCCNDGQTPALGPNFDGCSCESSQYGCCPDMVSRARGPNFAGCPCDSLSYGCCPGSTIPATGPNFEGCSCANTPFGCCHDGVTIAYGPKFEGCPSGPSLDLKLVSEVCGLNKERGPCNNYTVKWYFDINYGGCNRFWYGGCEGNGNRFSSQEQCERSCVTPEGPERCALPKVSGPCNGSYVLWHFNPDVRSCEQFVYGGCLGNTNRYETREICEHMCVNQETVLDRCEQPPSVGPCRGNYERWHYRKEENRCLPFTYGGCKGNQNNFQSDEECRNACGSQTAQEICAFEKAEGPCLGSFPRWYYDSPHAVCREFIYSGCEGNRNRFVDKSACERQCSTIRPMPTADNVCSLPRAEGPCRAAIIQWYFNAKSRRCERFYYGGCEGNGNRFDDRTACERSCLFVHIDRNACHQPKESGNCYDYRERWYYDMEDKRCHRFYYSGCKGNENNFNSFEACTSMCGPFTVVSTELSVQHFKTEFCGKPYDSGPCFQNEIRWFYDRTDGVCKEFLYGGCDGNENRFASRSDCEAKCWNSQDICKLSKVIGSCSGRFTQWYFDSNANECLEFFFSGCHGNANRYNNKEMCEAQCQKQLPHSGVSTASSVTNVCDLPYASGMCKGYFPRWYYSREDNGCKQFIYGGCDGNENRFDNRHECESRCLARTSRPLDGPGEYDSSEVVCRLEVESGPCRQTQAFWFYDPQSHICLPFAYGGCNGNKNRFKTYELCMKFCSGISPVQPIPPQIPTELRPVSESPVDCPPSDCEDQRCPFGIDEFVDERGCSACRCSNPC</sequence>
<dbReference type="CDD" id="cd00167">
    <property type="entry name" value="SANT"/>
    <property type="match status" value="1"/>
</dbReference>
<dbReference type="GO" id="GO:1990904">
    <property type="term" value="C:ribonucleoprotein complex"/>
    <property type="evidence" value="ECO:0007669"/>
    <property type="project" value="UniProtKB-KW"/>
</dbReference>
<dbReference type="PROSITE" id="PS01357">
    <property type="entry name" value="ZF_ZZ_1"/>
    <property type="match status" value="1"/>
</dbReference>
<dbReference type="InterPro" id="IPR000433">
    <property type="entry name" value="Znf_ZZ"/>
</dbReference>
<dbReference type="InterPro" id="IPR017884">
    <property type="entry name" value="SANT_dom"/>
</dbReference>
<dbReference type="Gene3D" id="2.20.100.10">
    <property type="entry name" value="Thrombospondin type-1 (TSP1) repeat"/>
    <property type="match status" value="4"/>
</dbReference>
<evidence type="ECO:0000256" key="6">
    <source>
        <dbReference type="ARBA" id="ARBA00022723"/>
    </source>
</evidence>
<dbReference type="SMART" id="SM00209">
    <property type="entry name" value="TSP1"/>
    <property type="match status" value="5"/>
</dbReference>
<dbReference type="InterPro" id="IPR036880">
    <property type="entry name" value="Kunitz_BPTI_sf"/>
</dbReference>
<evidence type="ECO:0000256" key="14">
    <source>
        <dbReference type="ARBA" id="ARBA00023015"/>
    </source>
</evidence>
<evidence type="ECO:0000256" key="3">
    <source>
        <dbReference type="ARBA" id="ARBA00022473"/>
    </source>
</evidence>
<dbReference type="Pfam" id="PF00014">
    <property type="entry name" value="Kunitz_BPTI"/>
    <property type="match status" value="10"/>
</dbReference>
<dbReference type="EMBL" id="OC854603">
    <property type="protein sequence ID" value="CAD7619684.1"/>
    <property type="molecule type" value="Genomic_DNA"/>
</dbReference>
<evidence type="ECO:0000256" key="4">
    <source>
        <dbReference type="ARBA" id="ARBA00022525"/>
    </source>
</evidence>
<feature type="non-terminal residue" evidence="26">
    <location>
        <position position="2145"/>
    </location>
</feature>
<gene>
    <name evidence="26" type="ORF">OSB1V03_LOCUS184</name>
</gene>
<evidence type="ECO:0000259" key="22">
    <source>
        <dbReference type="PROSITE" id="PS50135"/>
    </source>
</evidence>
<feature type="domain" description="BPTI/Kunitz inhibitor" evidence="23">
    <location>
        <begin position="1527"/>
        <end position="1577"/>
    </location>
</feature>
<feature type="domain" description="BPTI/Kunitz inhibitor" evidence="23">
    <location>
        <begin position="2036"/>
        <end position="2086"/>
    </location>
</feature>
<feature type="domain" description="ZZ-type" evidence="22">
    <location>
        <begin position="170"/>
        <end position="225"/>
    </location>
</feature>
<evidence type="ECO:0000256" key="20">
    <source>
        <dbReference type="SAM" id="MobiDB-lite"/>
    </source>
</evidence>
<keyword evidence="10" id="KW-0862">Zinc</keyword>
<dbReference type="Gene3D" id="3.30.60.90">
    <property type="match status" value="1"/>
</dbReference>
<dbReference type="Pfam" id="PF22941">
    <property type="entry name" value="TADA2A-like_3rd"/>
    <property type="match status" value="1"/>
</dbReference>
<dbReference type="InterPro" id="IPR036388">
    <property type="entry name" value="WH-like_DNA-bd_sf"/>
</dbReference>
<dbReference type="InterPro" id="IPR056267">
    <property type="entry name" value="Ada2b_C"/>
</dbReference>
<feature type="compositionally biased region" description="Polar residues" evidence="20">
    <location>
        <begin position="410"/>
        <end position="435"/>
    </location>
</feature>
<dbReference type="FunFam" id="4.10.410.10:FF:000020">
    <property type="entry name" value="Collagen, type VI, alpha 3"/>
    <property type="match status" value="4"/>
</dbReference>
<name>A0A7R9KCH5_9ACAR</name>
<keyword evidence="11" id="KW-0272">Extracellular matrix</keyword>
<dbReference type="PROSITE" id="PS50135">
    <property type="entry name" value="ZF_ZZ_2"/>
    <property type="match status" value="1"/>
</dbReference>
<evidence type="ECO:0000259" key="25">
    <source>
        <dbReference type="PROSITE" id="PS51294"/>
    </source>
</evidence>
<feature type="domain" description="BPTI/Kunitz inhibitor" evidence="23">
    <location>
        <begin position="1709"/>
        <end position="1759"/>
    </location>
</feature>
<feature type="domain" description="BPTI/Kunitz inhibitor" evidence="23">
    <location>
        <begin position="1839"/>
        <end position="1889"/>
    </location>
</feature>
<dbReference type="InterPro" id="IPR041983">
    <property type="entry name" value="ADA2-like_ZZ"/>
</dbReference>
<feature type="domain" description="BPTI/Kunitz inhibitor" evidence="23">
    <location>
        <begin position="1769"/>
        <end position="1819"/>
    </location>
</feature>
<evidence type="ECO:0000256" key="11">
    <source>
        <dbReference type="ARBA" id="ARBA00022869"/>
    </source>
</evidence>
<dbReference type="FunFam" id="4.10.410.10:FF:000011">
    <property type="entry name" value="Tissue factor pathway inhibitor"/>
    <property type="match status" value="1"/>
</dbReference>
<dbReference type="InterPro" id="IPR055141">
    <property type="entry name" value="TADA2A_B-like_dom"/>
</dbReference>
<dbReference type="GO" id="GO:0004867">
    <property type="term" value="F:serine-type endopeptidase inhibitor activity"/>
    <property type="evidence" value="ECO:0007669"/>
    <property type="project" value="UniProtKB-KW"/>
</dbReference>
<keyword evidence="14" id="KW-0805">Transcription regulation</keyword>
<keyword evidence="8" id="KW-0677">Repeat</keyword>